<name>A0A6A1WFU9_9ROSI</name>
<dbReference type="Pfam" id="PF04525">
    <property type="entry name" value="LOR"/>
    <property type="match status" value="1"/>
</dbReference>
<dbReference type="OrthoDB" id="652749at2759"/>
<comment type="caution">
    <text evidence="2">The sequence shown here is derived from an EMBL/GenBank/DDBJ whole genome shotgun (WGS) entry which is preliminary data.</text>
</comment>
<dbReference type="InterPro" id="IPR038595">
    <property type="entry name" value="LOR_sf"/>
</dbReference>
<dbReference type="EMBL" id="RXIC02000020">
    <property type="protein sequence ID" value="KAB1222528.1"/>
    <property type="molecule type" value="Genomic_DNA"/>
</dbReference>
<protein>
    <submittedName>
        <fullName evidence="2">Protein LURP-one-related 4</fullName>
    </submittedName>
</protein>
<evidence type="ECO:0000313" key="3">
    <source>
        <dbReference type="Proteomes" id="UP000516437"/>
    </source>
</evidence>
<dbReference type="InterPro" id="IPR007612">
    <property type="entry name" value="LOR"/>
</dbReference>
<proteinExistence type="inferred from homology"/>
<dbReference type="Proteomes" id="UP000516437">
    <property type="component" value="Chromosome 2"/>
</dbReference>
<keyword evidence="3" id="KW-1185">Reference proteome</keyword>
<dbReference type="AlphaFoldDB" id="A0A6A1WFU9"/>
<accession>A0A6A1WFU9</accession>
<comment type="similarity">
    <text evidence="1">Belongs to the LOR family.</text>
</comment>
<dbReference type="Gene3D" id="2.40.160.200">
    <property type="entry name" value="LURP1-related"/>
    <property type="match status" value="1"/>
</dbReference>
<dbReference type="PANTHER" id="PTHR31087">
    <property type="match status" value="1"/>
</dbReference>
<dbReference type="SUPFAM" id="SSF54518">
    <property type="entry name" value="Tubby C-terminal domain-like"/>
    <property type="match status" value="1"/>
</dbReference>
<sequence>MFSGVRETPIPVDPFLHQRTNHFIPPDLRLRTELGKLCFAGKLKESNGGLSAPPRSEMVPKQGRSNEPIMIGGEIVYRVDNYEKKCSNEVHLMDLRGRILFTIRRRKIASFLQKLHAFGCWDGYSKTNKDNPCFKVKKYCRMMRGEVACRITVGYVKYWIIRLAGKAAFRIVDAEKKVVAEAKPKHSSSGVVLGDDVLILEVVPRFDHSFVMALVIVYGLIQRSL</sequence>
<gene>
    <name evidence="2" type="ORF">CJ030_MR2G024898</name>
</gene>
<organism evidence="2 3">
    <name type="scientific">Morella rubra</name>
    <name type="common">Chinese bayberry</name>
    <dbReference type="NCBI Taxonomy" id="262757"/>
    <lineage>
        <taxon>Eukaryota</taxon>
        <taxon>Viridiplantae</taxon>
        <taxon>Streptophyta</taxon>
        <taxon>Embryophyta</taxon>
        <taxon>Tracheophyta</taxon>
        <taxon>Spermatophyta</taxon>
        <taxon>Magnoliopsida</taxon>
        <taxon>eudicotyledons</taxon>
        <taxon>Gunneridae</taxon>
        <taxon>Pentapetalae</taxon>
        <taxon>rosids</taxon>
        <taxon>fabids</taxon>
        <taxon>Fagales</taxon>
        <taxon>Myricaceae</taxon>
        <taxon>Morella</taxon>
    </lineage>
</organism>
<evidence type="ECO:0000313" key="2">
    <source>
        <dbReference type="EMBL" id="KAB1222528.1"/>
    </source>
</evidence>
<reference evidence="2 3" key="1">
    <citation type="journal article" date="2019" name="Plant Biotechnol. J.">
        <title>The red bayberry genome and genetic basis of sex determination.</title>
        <authorList>
            <person name="Jia H.M."/>
            <person name="Jia H.J."/>
            <person name="Cai Q.L."/>
            <person name="Wang Y."/>
            <person name="Zhao H.B."/>
            <person name="Yang W.F."/>
            <person name="Wang G.Y."/>
            <person name="Li Y.H."/>
            <person name="Zhan D.L."/>
            <person name="Shen Y.T."/>
            <person name="Niu Q.F."/>
            <person name="Chang L."/>
            <person name="Qiu J."/>
            <person name="Zhao L."/>
            <person name="Xie H.B."/>
            <person name="Fu W.Y."/>
            <person name="Jin J."/>
            <person name="Li X.W."/>
            <person name="Jiao Y."/>
            <person name="Zhou C.C."/>
            <person name="Tu T."/>
            <person name="Chai C.Y."/>
            <person name="Gao J.L."/>
            <person name="Fan L.J."/>
            <person name="van de Weg E."/>
            <person name="Wang J.Y."/>
            <person name="Gao Z.S."/>
        </authorList>
    </citation>
    <scope>NUCLEOTIDE SEQUENCE [LARGE SCALE GENOMIC DNA]</scope>
    <source>
        <tissue evidence="2">Leaves</tissue>
    </source>
</reference>
<dbReference type="InterPro" id="IPR025659">
    <property type="entry name" value="Tubby-like_C"/>
</dbReference>
<evidence type="ECO:0000256" key="1">
    <source>
        <dbReference type="ARBA" id="ARBA00005437"/>
    </source>
</evidence>
<dbReference type="PANTHER" id="PTHR31087:SF59">
    <property type="entry name" value="PROTEIN LURP-ONE-RELATED 4"/>
    <property type="match status" value="1"/>
</dbReference>